<dbReference type="PANTHER" id="PTHR47790:SF2">
    <property type="entry name" value="TRNA_TMRNA (URACIL-C(5))-METHYLTRANSFERASE"/>
    <property type="match status" value="1"/>
</dbReference>
<evidence type="ECO:0000256" key="9">
    <source>
        <dbReference type="PROSITE-ProRule" id="PRU10015"/>
    </source>
</evidence>
<keyword evidence="11" id="KW-1185">Reference proteome</keyword>
<organism evidence="10 11">
    <name type="scientific">Aliidiomarina haloalkalitolerans</name>
    <dbReference type="NCBI Taxonomy" id="859059"/>
    <lineage>
        <taxon>Bacteria</taxon>
        <taxon>Pseudomonadati</taxon>
        <taxon>Pseudomonadota</taxon>
        <taxon>Gammaproteobacteria</taxon>
        <taxon>Alteromonadales</taxon>
        <taxon>Idiomarinaceae</taxon>
        <taxon>Aliidiomarina</taxon>
    </lineage>
</organism>
<dbReference type="RefSeq" id="WP_126792473.1">
    <property type="nucleotide sequence ID" value="NZ_PIPI01000003.1"/>
</dbReference>
<dbReference type="InterPro" id="IPR030390">
    <property type="entry name" value="MeTrfase_TrmA_AS"/>
</dbReference>
<dbReference type="InterPro" id="IPR011869">
    <property type="entry name" value="TrmA_MeTrfase"/>
</dbReference>
<dbReference type="HAMAP" id="MF_01011">
    <property type="entry name" value="RNA_methyltr_TrmA"/>
    <property type="match status" value="1"/>
</dbReference>
<name>A0A432VV52_9GAMM</name>
<feature type="binding site" evidence="7 8">
    <location>
        <position position="188"/>
    </location>
    <ligand>
        <name>S-adenosyl-L-methionine</name>
        <dbReference type="ChEBI" id="CHEBI:59789"/>
    </ligand>
</feature>
<dbReference type="SUPFAM" id="SSF53335">
    <property type="entry name" value="S-adenosyl-L-methionine-dependent methyltransferases"/>
    <property type="match status" value="1"/>
</dbReference>
<dbReference type="GO" id="GO:0000049">
    <property type="term" value="F:tRNA binding"/>
    <property type="evidence" value="ECO:0007669"/>
    <property type="project" value="TreeGrafter"/>
</dbReference>
<evidence type="ECO:0000256" key="6">
    <source>
        <dbReference type="ARBA" id="ARBA00052788"/>
    </source>
</evidence>
<dbReference type="PANTHER" id="PTHR47790">
    <property type="entry name" value="TRNA/TMRNA (URACIL-C(5))-METHYLTRANSFERASE"/>
    <property type="match status" value="1"/>
</dbReference>
<feature type="active site" description="Nucleophile" evidence="7 8">
    <location>
        <position position="322"/>
    </location>
</feature>
<protein>
    <recommendedName>
        <fullName evidence="7">tRNA/tmRNA (uracil-C(5))-methyltransferase</fullName>
        <ecNumber evidence="7">2.1.1.35</ecNumber>
    </recommendedName>
    <alternativeName>
        <fullName evidence="7">tRNA (uracil(54)-C(5))-methyltransferase</fullName>
    </alternativeName>
    <alternativeName>
        <fullName evidence="7">tRNA(m5U54)-methyltransferase</fullName>
        <shortName evidence="7">RUMT</shortName>
    </alternativeName>
    <alternativeName>
        <fullName evidence="7">tmRNA (uracil(341)-C(5))-methyltransferase</fullName>
    </alternativeName>
</protein>
<feature type="binding site" evidence="7 8">
    <location>
        <position position="216"/>
    </location>
    <ligand>
        <name>S-adenosyl-L-methionine</name>
        <dbReference type="ChEBI" id="CHEBI:59789"/>
    </ligand>
</feature>
<evidence type="ECO:0000313" key="10">
    <source>
        <dbReference type="EMBL" id="RUO20331.1"/>
    </source>
</evidence>
<evidence type="ECO:0000313" key="11">
    <source>
        <dbReference type="Proteomes" id="UP000288212"/>
    </source>
</evidence>
<evidence type="ECO:0000256" key="5">
    <source>
        <dbReference type="ARBA" id="ARBA00051255"/>
    </source>
</evidence>
<dbReference type="InterPro" id="IPR029063">
    <property type="entry name" value="SAM-dependent_MTases_sf"/>
</dbReference>
<feature type="binding site" evidence="7 8">
    <location>
        <position position="297"/>
    </location>
    <ligand>
        <name>S-adenosyl-L-methionine</name>
        <dbReference type="ChEBI" id="CHEBI:59789"/>
    </ligand>
</feature>
<evidence type="ECO:0000256" key="2">
    <source>
        <dbReference type="ARBA" id="ARBA00022679"/>
    </source>
</evidence>
<keyword evidence="4 7" id="KW-0819">tRNA processing</keyword>
<dbReference type="NCBIfam" id="TIGR02143">
    <property type="entry name" value="trmA_only"/>
    <property type="match status" value="1"/>
</dbReference>
<dbReference type="EC" id="2.1.1.35" evidence="7"/>
<feature type="active site" evidence="9">
    <location>
        <position position="322"/>
    </location>
</feature>
<dbReference type="Proteomes" id="UP000288212">
    <property type="component" value="Unassembled WGS sequence"/>
</dbReference>
<dbReference type="FunFam" id="3.40.50.150:FF:000012">
    <property type="entry name" value="tRNA/tmRNA (uracil-C(5))-methyltransferase"/>
    <property type="match status" value="1"/>
</dbReference>
<evidence type="ECO:0000256" key="7">
    <source>
        <dbReference type="HAMAP-Rule" id="MF_01011"/>
    </source>
</evidence>
<evidence type="ECO:0000256" key="1">
    <source>
        <dbReference type="ARBA" id="ARBA00022603"/>
    </source>
</evidence>
<dbReference type="PROSITE" id="PS51687">
    <property type="entry name" value="SAM_MT_RNA_M5U"/>
    <property type="match status" value="1"/>
</dbReference>
<dbReference type="InterPro" id="IPR010280">
    <property type="entry name" value="U5_MeTrfase_fam"/>
</dbReference>
<feature type="active site" description="Proton acceptor" evidence="7">
    <location>
        <position position="356"/>
    </location>
</feature>
<keyword evidence="1 7" id="KW-0489">Methyltransferase</keyword>
<dbReference type="Pfam" id="PF05958">
    <property type="entry name" value="tRNA_U5-meth_tr"/>
    <property type="match status" value="1"/>
</dbReference>
<dbReference type="FunFam" id="2.40.50.1070:FF:000001">
    <property type="entry name" value="tRNA/tmRNA (uracil-C(5))-methyltransferase"/>
    <property type="match status" value="1"/>
</dbReference>
<dbReference type="GO" id="GO:0030697">
    <property type="term" value="F:tRNA (uracil(54)-C5)-methyltransferase activity, S-adenosyl methionine-dependent"/>
    <property type="evidence" value="ECO:0007669"/>
    <property type="project" value="UniProtKB-UniRule"/>
</dbReference>
<evidence type="ECO:0000256" key="3">
    <source>
        <dbReference type="ARBA" id="ARBA00022691"/>
    </source>
</evidence>
<dbReference type="EMBL" id="PIPI01000003">
    <property type="protein sequence ID" value="RUO20331.1"/>
    <property type="molecule type" value="Genomic_DNA"/>
</dbReference>
<comment type="catalytic activity">
    <reaction evidence="6 7">
        <text>uridine(54) in tRNA + S-adenosyl-L-methionine = 5-methyluridine(54) in tRNA + S-adenosyl-L-homocysteine + H(+)</text>
        <dbReference type="Rhea" id="RHEA:42712"/>
        <dbReference type="Rhea" id="RHEA-COMP:10167"/>
        <dbReference type="Rhea" id="RHEA-COMP:10193"/>
        <dbReference type="ChEBI" id="CHEBI:15378"/>
        <dbReference type="ChEBI" id="CHEBI:57856"/>
        <dbReference type="ChEBI" id="CHEBI:59789"/>
        <dbReference type="ChEBI" id="CHEBI:65315"/>
        <dbReference type="ChEBI" id="CHEBI:74447"/>
        <dbReference type="EC" id="2.1.1.35"/>
    </reaction>
</comment>
<accession>A0A432VV52</accession>
<evidence type="ECO:0000256" key="4">
    <source>
        <dbReference type="ARBA" id="ARBA00022694"/>
    </source>
</evidence>
<comment type="function">
    <text evidence="7">Dual-specificity methyltransferase that catalyzes the formation of 5-methyluridine at position 54 (m5U54) in all tRNAs, and that of position 341 (m5U341) in tmRNA (transfer-mRNA).</text>
</comment>
<gene>
    <name evidence="7" type="primary">trmA</name>
    <name evidence="10" type="ORF">CWE06_06845</name>
</gene>
<comment type="catalytic activity">
    <reaction evidence="5 7">
        <text>uridine(341) in tmRNA + S-adenosyl-L-methionine = 5-methyluridine(341) in tmRNA + S-adenosyl-L-homocysteine + H(+)</text>
        <dbReference type="Rhea" id="RHEA:43612"/>
        <dbReference type="Rhea" id="RHEA-COMP:10630"/>
        <dbReference type="Rhea" id="RHEA-COMP:10631"/>
        <dbReference type="ChEBI" id="CHEBI:15378"/>
        <dbReference type="ChEBI" id="CHEBI:57856"/>
        <dbReference type="ChEBI" id="CHEBI:59789"/>
        <dbReference type="ChEBI" id="CHEBI:65315"/>
        <dbReference type="ChEBI" id="CHEBI:74447"/>
    </reaction>
</comment>
<dbReference type="CDD" id="cd02440">
    <property type="entry name" value="AdoMet_MTases"/>
    <property type="match status" value="1"/>
</dbReference>
<feature type="binding site" evidence="7">
    <location>
        <position position="221"/>
    </location>
    <ligand>
        <name>S-adenosyl-L-methionine</name>
        <dbReference type="ChEBI" id="CHEBI:59789"/>
    </ligand>
</feature>
<dbReference type="OrthoDB" id="9804590at2"/>
<dbReference type="Gene3D" id="3.40.50.150">
    <property type="entry name" value="Vaccinia Virus protein VP39"/>
    <property type="match status" value="1"/>
</dbReference>
<comment type="similarity">
    <text evidence="7">Belongs to the class I-like SAM-binding methyltransferase superfamily. RNA M5U methyltransferase family. TrmA subfamily.</text>
</comment>
<dbReference type="GO" id="GO:0005829">
    <property type="term" value="C:cytosol"/>
    <property type="evidence" value="ECO:0007669"/>
    <property type="project" value="TreeGrafter"/>
</dbReference>
<dbReference type="GO" id="GO:0019843">
    <property type="term" value="F:rRNA binding"/>
    <property type="evidence" value="ECO:0007669"/>
    <property type="project" value="TreeGrafter"/>
</dbReference>
<sequence length="364" mass="42132">MAVAHTQAEYRVQFNEKKRRLEALLTPFAAPALDCFESAAEHYRMRAEFRVWHEGDDLYYVMFNSDTKEKYRVEQLPAANRLINQLMPAILDYVRDKPNLRQRLFQVDFLTTTTNEAVISLLYHRQLDDQWQSEIAVMRNEFQKFGHIDFIGRARKQKIVCEREAVTETLHIDGRPYYFEHIENSFTQPNATVNQRMISWAKEVAKNSQRDLLELYCGNGNFSIPLAESFRRVFGTEISRTSVQSAQHNIALNQVENVRIERLAAEDCSAIIQGGELPGRLKDLELNTYDFGTVLVDPPRAGLDQDTVAMVSQFDHIIYISCNPETLAENLSTLQKTHQIERAAFFDQFPFTPHIEAGVYLTRK</sequence>
<dbReference type="Gene3D" id="2.40.50.1070">
    <property type="match status" value="1"/>
</dbReference>
<dbReference type="AlphaFoldDB" id="A0A432VV52"/>
<dbReference type="PROSITE" id="PS01230">
    <property type="entry name" value="TRMA_1"/>
    <property type="match status" value="1"/>
</dbReference>
<reference evidence="10 11" key="1">
    <citation type="journal article" date="2011" name="Front. Microbiol.">
        <title>Genomic signatures of strain selection and enhancement in Bacillus atrophaeus var. globigii, a historical biowarfare simulant.</title>
        <authorList>
            <person name="Gibbons H.S."/>
            <person name="Broomall S.M."/>
            <person name="McNew L.A."/>
            <person name="Daligault H."/>
            <person name="Chapman C."/>
            <person name="Bruce D."/>
            <person name="Karavis M."/>
            <person name="Krepps M."/>
            <person name="McGregor P.A."/>
            <person name="Hong C."/>
            <person name="Park K.H."/>
            <person name="Akmal A."/>
            <person name="Feldman A."/>
            <person name="Lin J.S."/>
            <person name="Chang W.E."/>
            <person name="Higgs B.W."/>
            <person name="Demirev P."/>
            <person name="Lindquist J."/>
            <person name="Liem A."/>
            <person name="Fochler E."/>
            <person name="Read T.D."/>
            <person name="Tapia R."/>
            <person name="Johnson S."/>
            <person name="Bishop-Lilly K.A."/>
            <person name="Detter C."/>
            <person name="Han C."/>
            <person name="Sozhamannan S."/>
            <person name="Rosenzweig C.N."/>
            <person name="Skowronski E.W."/>
        </authorList>
    </citation>
    <scope>NUCLEOTIDE SEQUENCE [LARGE SCALE GENOMIC DNA]</scope>
    <source>
        <strain evidence="10 11">AK5</strain>
    </source>
</reference>
<comment type="caution">
    <text evidence="10">The sequence shown here is derived from an EMBL/GenBank/DDBJ whole genome shotgun (WGS) entry which is preliminary data.</text>
</comment>
<evidence type="ECO:0000256" key="8">
    <source>
        <dbReference type="PROSITE-ProRule" id="PRU01024"/>
    </source>
</evidence>
<keyword evidence="3 7" id="KW-0949">S-adenosyl-L-methionine</keyword>
<dbReference type="GO" id="GO:0030488">
    <property type="term" value="P:tRNA methylation"/>
    <property type="evidence" value="ECO:0007669"/>
    <property type="project" value="UniProtKB-UniRule"/>
</dbReference>
<keyword evidence="2 7" id="KW-0808">Transferase</keyword>
<feature type="binding site" evidence="7 8">
    <location>
        <position position="237"/>
    </location>
    <ligand>
        <name>S-adenosyl-L-methionine</name>
        <dbReference type="ChEBI" id="CHEBI:59789"/>
    </ligand>
</feature>
<proteinExistence type="inferred from homology"/>